<keyword evidence="5" id="KW-0378">Hydrolase</keyword>
<dbReference type="GO" id="GO:0005739">
    <property type="term" value="C:mitochondrion"/>
    <property type="evidence" value="ECO:0000318"/>
    <property type="project" value="GO_Central"/>
</dbReference>
<dbReference type="GO" id="GO:0005829">
    <property type="term" value="C:cytosol"/>
    <property type="evidence" value="ECO:0000318"/>
    <property type="project" value="GO_Central"/>
</dbReference>
<keyword evidence="7" id="KW-0482">Metalloprotease</keyword>
<protein>
    <submittedName>
        <fullName evidence="14">Insulin-degrading enzyme-like 1, peroxisomal</fullName>
    </submittedName>
</protein>
<evidence type="ECO:0000256" key="2">
    <source>
        <dbReference type="ARBA" id="ARBA00007261"/>
    </source>
</evidence>
<name>A0A6P9EP94_JUGRE</name>
<dbReference type="InterPro" id="IPR001431">
    <property type="entry name" value="Pept_M16_Zn_BS"/>
</dbReference>
<dbReference type="Pfam" id="PF00675">
    <property type="entry name" value="Peptidase_M16"/>
    <property type="match status" value="1"/>
</dbReference>
<evidence type="ECO:0000256" key="1">
    <source>
        <dbReference type="ARBA" id="ARBA00001947"/>
    </source>
</evidence>
<evidence type="ECO:0000259" key="10">
    <source>
        <dbReference type="Pfam" id="PF05193"/>
    </source>
</evidence>
<feature type="domain" description="Coenzyme PQQ synthesis protein F-like C-terminal lobe" evidence="12">
    <location>
        <begin position="771"/>
        <end position="869"/>
    </location>
</feature>
<dbReference type="Pfam" id="PF16187">
    <property type="entry name" value="Peptidase_M16_M"/>
    <property type="match status" value="1"/>
</dbReference>
<comment type="cofactor">
    <cofactor evidence="1">
        <name>Zn(2+)</name>
        <dbReference type="ChEBI" id="CHEBI:29105"/>
    </cofactor>
</comment>
<evidence type="ECO:0000259" key="11">
    <source>
        <dbReference type="Pfam" id="PF16187"/>
    </source>
</evidence>
<dbReference type="FunFam" id="3.30.830.10:FF:000003">
    <property type="entry name" value="Insulin-degrading enzyme"/>
    <property type="match status" value="1"/>
</dbReference>
<dbReference type="FunFam" id="3.30.830.10:FF:000005">
    <property type="entry name" value="nardilysin isoform X1"/>
    <property type="match status" value="1"/>
</dbReference>
<evidence type="ECO:0000313" key="14">
    <source>
        <dbReference type="RefSeq" id="XP_035545713.1"/>
    </source>
</evidence>
<evidence type="ECO:0000256" key="4">
    <source>
        <dbReference type="ARBA" id="ARBA00022723"/>
    </source>
</evidence>
<dbReference type="PANTHER" id="PTHR43690">
    <property type="entry name" value="NARDILYSIN"/>
    <property type="match status" value="1"/>
</dbReference>
<dbReference type="GO" id="GO:0004222">
    <property type="term" value="F:metalloendopeptidase activity"/>
    <property type="evidence" value="ECO:0000318"/>
    <property type="project" value="GO_Central"/>
</dbReference>
<feature type="domain" description="Peptidase M16 N-terminal" evidence="9">
    <location>
        <begin position="32"/>
        <end position="165"/>
    </location>
</feature>
<feature type="domain" description="Peptidase M16 middle/third" evidence="11">
    <location>
        <begin position="379"/>
        <end position="658"/>
    </location>
</feature>
<dbReference type="RefSeq" id="XP_035545713.1">
    <property type="nucleotide sequence ID" value="XM_035689820.1"/>
</dbReference>
<evidence type="ECO:0000256" key="8">
    <source>
        <dbReference type="RuleBase" id="RU004447"/>
    </source>
</evidence>
<dbReference type="GO" id="GO:0051603">
    <property type="term" value="P:proteolysis involved in protein catabolic process"/>
    <property type="evidence" value="ECO:0000318"/>
    <property type="project" value="GO_Central"/>
</dbReference>
<dbReference type="PROSITE" id="PS00143">
    <property type="entry name" value="INSULINASE"/>
    <property type="match status" value="1"/>
</dbReference>
<dbReference type="FunCoup" id="A0A6P9EP94">
    <property type="interactions" value="4822"/>
</dbReference>
<evidence type="ECO:0000259" key="9">
    <source>
        <dbReference type="Pfam" id="PF00675"/>
    </source>
</evidence>
<evidence type="ECO:0000259" key="12">
    <source>
        <dbReference type="Pfam" id="PF22456"/>
    </source>
</evidence>
<organism evidence="13 14">
    <name type="scientific">Juglans regia</name>
    <name type="common">English walnut</name>
    <dbReference type="NCBI Taxonomy" id="51240"/>
    <lineage>
        <taxon>Eukaryota</taxon>
        <taxon>Viridiplantae</taxon>
        <taxon>Streptophyta</taxon>
        <taxon>Embryophyta</taxon>
        <taxon>Tracheophyta</taxon>
        <taxon>Spermatophyta</taxon>
        <taxon>Magnoliopsida</taxon>
        <taxon>eudicotyledons</taxon>
        <taxon>Gunneridae</taxon>
        <taxon>Pentapetalae</taxon>
        <taxon>rosids</taxon>
        <taxon>fabids</taxon>
        <taxon>Fagales</taxon>
        <taxon>Juglandaceae</taxon>
        <taxon>Juglans</taxon>
    </lineage>
</organism>
<dbReference type="GeneID" id="108987792"/>
<dbReference type="InterPro" id="IPR050626">
    <property type="entry name" value="Peptidase_M16"/>
</dbReference>
<keyword evidence="3" id="KW-0645">Protease</keyword>
<gene>
    <name evidence="14" type="primary">LOC108987792</name>
</gene>
<dbReference type="Gene3D" id="3.30.830.10">
    <property type="entry name" value="Metalloenzyme, LuxS/M16 peptidase-like"/>
    <property type="match status" value="4"/>
</dbReference>
<reference evidence="14" key="1">
    <citation type="submission" date="2025-08" db="UniProtKB">
        <authorList>
            <consortium name="RefSeq"/>
        </authorList>
    </citation>
    <scope>IDENTIFICATION</scope>
    <source>
        <tissue evidence="14">Leaves</tissue>
    </source>
</reference>
<accession>A0A6P9EP94</accession>
<dbReference type="GO" id="GO:0046872">
    <property type="term" value="F:metal ion binding"/>
    <property type="evidence" value="ECO:0007669"/>
    <property type="project" value="UniProtKB-KW"/>
</dbReference>
<dbReference type="PANTHER" id="PTHR43690:SF18">
    <property type="entry name" value="INSULIN-DEGRADING ENZYME-RELATED"/>
    <property type="match status" value="1"/>
</dbReference>
<keyword evidence="13" id="KW-1185">Reference proteome</keyword>
<evidence type="ECO:0000256" key="3">
    <source>
        <dbReference type="ARBA" id="ARBA00022670"/>
    </source>
</evidence>
<dbReference type="Proteomes" id="UP000235220">
    <property type="component" value="Chromosome 4"/>
</dbReference>
<keyword evidence="6" id="KW-0862">Zinc</keyword>
<keyword evidence="4" id="KW-0479">Metal-binding</keyword>
<dbReference type="InParanoid" id="A0A6P9EP94"/>
<dbReference type="SUPFAM" id="SSF63411">
    <property type="entry name" value="LuxS/MPP-like metallohydrolase"/>
    <property type="match status" value="4"/>
</dbReference>
<dbReference type="FunFam" id="3.30.830.10:FF:000028">
    <property type="entry name" value="Insulin-degrading enzyme-like 1 peroxisomal"/>
    <property type="match status" value="1"/>
</dbReference>
<dbReference type="InterPro" id="IPR007863">
    <property type="entry name" value="Peptidase_M16_C"/>
</dbReference>
<sequence length="966" mass="111484">MAVANRELVEIFKARTDKREYRRTVLKNSLEVLLISDPDTDKCAATMDVRVGHFSDPEGLPGLAHFLEHMLFYASEKYPLEDSYSKYIAEHGGSTNAFTSSEQTNYHFDVNTDCFEEALDRFAQFFIKPLMSADATSREIKAVDSEHQKNLLSDSWRMNQLQKHLSIEGHPFHKFSTGSWDTLEVIPKSRGLDTRRELFKFYEENYSANLMHLVVYGKENLDEIQNLVEHKFQDIRNTERSCFRCPGEPCTSEHLQVLVRSVPIKQGHKLRIAWPITPEIHHYKEGPCRYLSHLIGHEGEGSLFHVLKTLGWATGLFAGEADWTLEFSFFEVVIVLTDAGHEHMQDVVGLLFKYIRLLQQSGICKWIFDELSSVCETKFHYQDKITPVNYAIHLACNMQVYPPRDWLVGSSLPSKFSPGTIQMVLEELSIDNVRIFWKSKKFEGHTDKVEPWYGTAYSVDKVTPSMIEEWMLCAVNDNLHLPAPNVFIPTDLSLKDAQEMVKFPVLLRKSSCSRVWYKSDTMFSTPKAYVKIDFNCPHAGNSPEAHVLTDIFTRLLMDYLNEYAYYAKVAGLYYGIKRNAYGFQVTLKGYNDKLRTLLETVLGKIARFKVKPERFFVIKETLTKEYQNFKFQQPYQQAMYYCSLLLEDHKWPWMEELDILLHLEAEDLAKFAPELLSRAFLECYIAGNIQTSEAESMVQYIEDVFFSGPNSACKPLFPSQHVTNRVVKLERGTSYFYPAEGLNPDDENSALVHYIQVHRDDFLLNVKLQLFALIAKQSAFHQLRSVEQLGYITSLWQRNDSGIYGVLIIIQSTVKGPGHIDLRVEAFLKTFESKLHEMTSDEFKSNVNALIDMKLEKHKNLNEESGFFWREIRDGTLKFDRKELEVAALRQLTQQELIDFFNDHIKVGAPQRKSLSIGVYGNLHSSEYTADKSGPVHYSVKIDDIFSFRRSQPLYGSFRGVSDHVN</sequence>
<dbReference type="FunFam" id="3.30.830.10:FF:000004">
    <property type="entry name" value="Putative insulin-degrading enzyme"/>
    <property type="match status" value="1"/>
</dbReference>
<proteinExistence type="inferred from homology"/>
<evidence type="ECO:0000256" key="5">
    <source>
        <dbReference type="ARBA" id="ARBA00022801"/>
    </source>
</evidence>
<comment type="similarity">
    <text evidence="2 8">Belongs to the peptidase M16 family.</text>
</comment>
<dbReference type="Pfam" id="PF05193">
    <property type="entry name" value="Peptidase_M16_C"/>
    <property type="match status" value="1"/>
</dbReference>
<dbReference type="AlphaFoldDB" id="A0A6P9EP94"/>
<feature type="domain" description="Peptidase M16 C-terminal" evidence="10">
    <location>
        <begin position="194"/>
        <end position="371"/>
    </location>
</feature>
<dbReference type="InterPro" id="IPR054734">
    <property type="entry name" value="PqqF-like_C_4"/>
</dbReference>
<evidence type="ECO:0000313" key="13">
    <source>
        <dbReference type="Proteomes" id="UP000235220"/>
    </source>
</evidence>
<evidence type="ECO:0000256" key="7">
    <source>
        <dbReference type="ARBA" id="ARBA00023049"/>
    </source>
</evidence>
<evidence type="ECO:0000256" key="6">
    <source>
        <dbReference type="ARBA" id="ARBA00022833"/>
    </source>
</evidence>
<dbReference type="GO" id="GO:0043171">
    <property type="term" value="P:peptide catabolic process"/>
    <property type="evidence" value="ECO:0000318"/>
    <property type="project" value="GO_Central"/>
</dbReference>
<dbReference type="KEGG" id="jre:108987792"/>
<dbReference type="Pfam" id="PF22456">
    <property type="entry name" value="PqqF-like_C_4"/>
    <property type="match status" value="1"/>
</dbReference>
<dbReference type="OrthoDB" id="952271at2759"/>
<dbReference type="InterPro" id="IPR032632">
    <property type="entry name" value="Peptidase_M16_M"/>
</dbReference>
<dbReference type="InterPro" id="IPR011765">
    <property type="entry name" value="Pept_M16_N"/>
</dbReference>
<dbReference type="InterPro" id="IPR011249">
    <property type="entry name" value="Metalloenz_LuxS/M16"/>
</dbReference>